<dbReference type="Proteomes" id="UP001501425">
    <property type="component" value="Unassembled WGS sequence"/>
</dbReference>
<keyword evidence="2" id="KW-0812">Transmembrane</keyword>
<feature type="region of interest" description="Disordered" evidence="1">
    <location>
        <begin position="462"/>
        <end position="507"/>
    </location>
</feature>
<sequence length="507" mass="54942">MAALSTLSPFLLVSVTVGLAAAILAWRERPEPGATWLAVLLTGQVWWATFLVFELEAATLPAKALWYDIQWVGVVAIPIGWLFFALAYTGYDRYVTPFSVSLVSILPVATVLVAALGDPGGLLTVDYTVRETAVGTFLDATPGPLYYIIAAYTYLLGAVGSVPLLQLIRDDARSFRGQSAALLVGTAAPWAGSIAYLTGSTPIPGLDPTPLVFAVSGVAYLLALSRFRLLTLAPAPRRRARQLVFEQLHDPVFVVGTEGLLVDLNESAVETFGIDRREAIGRDAATVVPKYDTVRDPDDDGDAPRAIPIVGRDGQRPYEVTVRDVTDDHDRTTARVIAYHDVGAYLGQQQRLNVLNRVFRHDVRTETNLIQGYAEQLRADPADERALSVVEESASRMLELSERTRTAGELFDPTEKSTSVPLEDVIDEAAADARSLDADARIEVGSVPTVRVPVVLRSSWRTSVRTRSATTTRRRRGWGSTRPSRTGGSRSPSPTTVPASSPPSTTC</sequence>
<evidence type="ECO:0000259" key="3">
    <source>
        <dbReference type="PROSITE" id="PS50112"/>
    </source>
</evidence>
<feature type="transmembrane region" description="Helical" evidence="2">
    <location>
        <begin position="6"/>
        <end position="26"/>
    </location>
</feature>
<feature type="compositionally biased region" description="Low complexity" evidence="1">
    <location>
        <begin position="478"/>
        <end position="507"/>
    </location>
</feature>
<feature type="transmembrane region" description="Helical" evidence="2">
    <location>
        <begin position="211"/>
        <end position="229"/>
    </location>
</feature>
<dbReference type="SMART" id="SM00091">
    <property type="entry name" value="PAS"/>
    <property type="match status" value="1"/>
</dbReference>
<dbReference type="Pfam" id="PF00989">
    <property type="entry name" value="PAS"/>
    <property type="match status" value="1"/>
</dbReference>
<dbReference type="Gene3D" id="3.30.450.20">
    <property type="entry name" value="PAS domain"/>
    <property type="match status" value="1"/>
</dbReference>
<dbReference type="CDD" id="cd00130">
    <property type="entry name" value="PAS"/>
    <property type="match status" value="1"/>
</dbReference>
<feature type="transmembrane region" description="Helical" evidence="2">
    <location>
        <begin position="180"/>
        <end position="199"/>
    </location>
</feature>
<keyword evidence="2" id="KW-0472">Membrane</keyword>
<evidence type="ECO:0000256" key="1">
    <source>
        <dbReference type="SAM" id="MobiDB-lite"/>
    </source>
</evidence>
<name>A0AAV3SQH3_9EURY</name>
<reference evidence="4" key="2">
    <citation type="submission" date="2023-12" db="EMBL/GenBank/DDBJ databases">
        <authorList>
            <person name="Sun Q."/>
            <person name="Inoue M."/>
        </authorList>
    </citation>
    <scope>NUCLEOTIDE SEQUENCE</scope>
    <source>
        <strain evidence="4">JCM 14265</strain>
    </source>
</reference>
<feature type="compositionally biased region" description="Low complexity" evidence="1">
    <location>
        <begin position="462"/>
        <end position="471"/>
    </location>
</feature>
<dbReference type="Pfam" id="PF16927">
    <property type="entry name" value="HisKA_7TM"/>
    <property type="match status" value="1"/>
</dbReference>
<evidence type="ECO:0000256" key="2">
    <source>
        <dbReference type="SAM" id="Phobius"/>
    </source>
</evidence>
<accession>A0AAV3SQH3</accession>
<feature type="transmembrane region" description="Helical" evidence="2">
    <location>
        <begin position="65"/>
        <end position="87"/>
    </location>
</feature>
<dbReference type="GO" id="GO:0006355">
    <property type="term" value="P:regulation of DNA-templated transcription"/>
    <property type="evidence" value="ECO:0007669"/>
    <property type="project" value="InterPro"/>
</dbReference>
<dbReference type="PROSITE" id="PS50112">
    <property type="entry name" value="PAS"/>
    <property type="match status" value="1"/>
</dbReference>
<reference evidence="4" key="1">
    <citation type="journal article" date="2014" name="Int. J. Syst. Evol. Microbiol.">
        <title>Complete genome sequence of Corynebacterium casei LMG S-19264T (=DSM 44701T), isolated from a smear-ripened cheese.</title>
        <authorList>
            <consortium name="US DOE Joint Genome Institute (JGI-PGF)"/>
            <person name="Walter F."/>
            <person name="Albersmeier A."/>
            <person name="Kalinowski J."/>
            <person name="Ruckert C."/>
        </authorList>
    </citation>
    <scope>NUCLEOTIDE SEQUENCE</scope>
    <source>
        <strain evidence="4">JCM 14265</strain>
    </source>
</reference>
<proteinExistence type="predicted"/>
<dbReference type="InterPro" id="IPR000014">
    <property type="entry name" value="PAS"/>
</dbReference>
<evidence type="ECO:0000313" key="4">
    <source>
        <dbReference type="EMBL" id="GAA0535540.1"/>
    </source>
</evidence>
<dbReference type="EMBL" id="BAAADQ010000002">
    <property type="protein sequence ID" value="GAA0535540.1"/>
    <property type="molecule type" value="Genomic_DNA"/>
</dbReference>
<organism evidence="4 5">
    <name type="scientific">Halorubrum ejinorense</name>
    <dbReference type="NCBI Taxonomy" id="425309"/>
    <lineage>
        <taxon>Archaea</taxon>
        <taxon>Methanobacteriati</taxon>
        <taxon>Methanobacteriota</taxon>
        <taxon>Stenosarchaea group</taxon>
        <taxon>Halobacteria</taxon>
        <taxon>Halobacteriales</taxon>
        <taxon>Haloferacaceae</taxon>
        <taxon>Halorubrum</taxon>
    </lineage>
</organism>
<feature type="transmembrane region" description="Helical" evidence="2">
    <location>
        <begin position="33"/>
        <end position="53"/>
    </location>
</feature>
<keyword evidence="2" id="KW-1133">Transmembrane helix</keyword>
<dbReference type="NCBIfam" id="TIGR00229">
    <property type="entry name" value="sensory_box"/>
    <property type="match status" value="1"/>
</dbReference>
<dbReference type="InterPro" id="IPR035965">
    <property type="entry name" value="PAS-like_dom_sf"/>
</dbReference>
<dbReference type="InterPro" id="IPR013767">
    <property type="entry name" value="PAS_fold"/>
</dbReference>
<feature type="domain" description="PAS" evidence="3">
    <location>
        <begin position="237"/>
        <end position="299"/>
    </location>
</feature>
<dbReference type="SUPFAM" id="SSF55785">
    <property type="entry name" value="PYP-like sensor domain (PAS domain)"/>
    <property type="match status" value="1"/>
</dbReference>
<dbReference type="AlphaFoldDB" id="A0AAV3SQH3"/>
<feature type="transmembrane region" description="Helical" evidence="2">
    <location>
        <begin position="94"/>
        <end position="116"/>
    </location>
</feature>
<evidence type="ECO:0000313" key="5">
    <source>
        <dbReference type="Proteomes" id="UP001501425"/>
    </source>
</evidence>
<feature type="transmembrane region" description="Helical" evidence="2">
    <location>
        <begin position="145"/>
        <end position="168"/>
    </location>
</feature>
<dbReference type="InterPro" id="IPR031621">
    <property type="entry name" value="HisKA_7TM"/>
</dbReference>
<gene>
    <name evidence="4" type="ORF">GCM10008994_08240</name>
</gene>
<protein>
    <recommendedName>
        <fullName evidence="3">PAS domain-containing protein</fullName>
    </recommendedName>
</protein>
<comment type="caution">
    <text evidence="4">The sequence shown here is derived from an EMBL/GenBank/DDBJ whole genome shotgun (WGS) entry which is preliminary data.</text>
</comment>